<sequence length="591" mass="70116">MKPEKSQSVVDNSKQQKNDKTEVKDENEEDNVTLDSIIDEFFSFEDQRRRFKNDISMLLELSNSMNVKVDLEHTSSSLSVIVGLMTNQFDFGSSIISQEIIYFEINVNQKYYPQKGTRIYCKTPFFSPCLCDGRDFLQDILGHPWYSQITFVQIVQSIIEFVKELIKYKTDAIYLQKIGKFYIGQNYKYEDIKQFSALNRVPCVQFEDNFFQKLHVRIIGITDAHFLVFDAEDAEKKILKLIFWSDLQSLVEIKRRKDEPTKLSFKWKNFNKQNGQPPFYEQTFQITEPEQVIQQILKKIQKFQRIKIWSNSYMNFGNQWDSKKQVIEQLTQKVYKYEEEIKYKFNIENVQKLIDSYNEMIEHYSSVNDYLSDIFLNSLHNLLNRPDVQCLLNYQNEKQIEQKQKEKQSNQEDDIQEEDQAIQNNQDQQQENLNKGEERQQEIASSNSSQKESKENNLKQAENEEIQTEDKQKSSINQHEQEEEEVSQNEKILNQLEQIEQNTQQSDQQYELLENNSNQNYSISTNEQALSESNKNQSIETNQDKLLNIDEKSTQDQLNQQTVNENAEEQNEQIDSEIQENQKQQQKEENV</sequence>
<feature type="compositionally biased region" description="Polar residues" evidence="2">
    <location>
        <begin position="555"/>
        <end position="565"/>
    </location>
</feature>
<dbReference type="eggNOG" id="ENOG502SQ2U">
    <property type="taxonomic scope" value="Eukaryota"/>
</dbReference>
<evidence type="ECO:0000256" key="1">
    <source>
        <dbReference type="SAM" id="Coils"/>
    </source>
</evidence>
<dbReference type="GeneID" id="7846312"/>
<feature type="compositionally biased region" description="Acidic residues" evidence="2">
    <location>
        <begin position="566"/>
        <end position="578"/>
    </location>
</feature>
<keyword evidence="4" id="KW-1185">Reference proteome</keyword>
<proteinExistence type="predicted"/>
<feature type="compositionally biased region" description="Low complexity" evidence="2">
    <location>
        <begin position="423"/>
        <end position="432"/>
    </location>
</feature>
<feature type="coiled-coil region" evidence="1">
    <location>
        <begin position="391"/>
        <end position="418"/>
    </location>
</feature>
<protein>
    <submittedName>
        <fullName evidence="3">Uncharacterized protein</fullName>
    </submittedName>
</protein>
<gene>
    <name evidence="3" type="ORF">TTHERM_00472000</name>
</gene>
<evidence type="ECO:0000256" key="2">
    <source>
        <dbReference type="SAM" id="MobiDB-lite"/>
    </source>
</evidence>
<evidence type="ECO:0000313" key="3">
    <source>
        <dbReference type="EMBL" id="EAR85421.2"/>
    </source>
</evidence>
<keyword evidence="1" id="KW-0175">Coiled coil</keyword>
<dbReference type="KEGG" id="tet:TTHERM_00472000"/>
<dbReference type="RefSeq" id="XP_001033084.2">
    <property type="nucleotide sequence ID" value="XM_001033084.3"/>
</dbReference>
<dbReference type="InParanoid" id="I7M6L3"/>
<dbReference type="HOGENOM" id="CLU_461952_0_0_1"/>
<name>I7M6L3_TETTS</name>
<dbReference type="OMA" id="KHEECIS"/>
<feature type="compositionally biased region" description="Polar residues" evidence="2">
    <location>
        <begin position="1"/>
        <end position="13"/>
    </location>
</feature>
<feature type="compositionally biased region" description="Basic and acidic residues" evidence="2">
    <location>
        <begin position="14"/>
        <end position="24"/>
    </location>
</feature>
<dbReference type="OrthoDB" id="292839at2759"/>
<accession>I7M6L3</accession>
<reference evidence="4" key="1">
    <citation type="journal article" date="2006" name="PLoS Biol.">
        <title>Macronuclear genome sequence of the ciliate Tetrahymena thermophila, a model eukaryote.</title>
        <authorList>
            <person name="Eisen J.A."/>
            <person name="Coyne R.S."/>
            <person name="Wu M."/>
            <person name="Wu D."/>
            <person name="Thiagarajan M."/>
            <person name="Wortman J.R."/>
            <person name="Badger J.H."/>
            <person name="Ren Q."/>
            <person name="Amedeo P."/>
            <person name="Jones K.M."/>
            <person name="Tallon L.J."/>
            <person name="Delcher A.L."/>
            <person name="Salzberg S.L."/>
            <person name="Silva J.C."/>
            <person name="Haas B.J."/>
            <person name="Majoros W.H."/>
            <person name="Farzad M."/>
            <person name="Carlton J.M."/>
            <person name="Smith R.K. Jr."/>
            <person name="Garg J."/>
            <person name="Pearlman R.E."/>
            <person name="Karrer K.M."/>
            <person name="Sun L."/>
            <person name="Manning G."/>
            <person name="Elde N.C."/>
            <person name="Turkewitz A.P."/>
            <person name="Asai D.J."/>
            <person name="Wilkes D.E."/>
            <person name="Wang Y."/>
            <person name="Cai H."/>
            <person name="Collins K."/>
            <person name="Stewart B.A."/>
            <person name="Lee S.R."/>
            <person name="Wilamowska K."/>
            <person name="Weinberg Z."/>
            <person name="Ruzzo W.L."/>
            <person name="Wloga D."/>
            <person name="Gaertig J."/>
            <person name="Frankel J."/>
            <person name="Tsao C.-C."/>
            <person name="Gorovsky M.A."/>
            <person name="Keeling P.J."/>
            <person name="Waller R.F."/>
            <person name="Patron N.J."/>
            <person name="Cherry J.M."/>
            <person name="Stover N.A."/>
            <person name="Krieger C.J."/>
            <person name="del Toro C."/>
            <person name="Ryder H.F."/>
            <person name="Williamson S.C."/>
            <person name="Barbeau R.A."/>
            <person name="Hamilton E.P."/>
            <person name="Orias E."/>
        </authorList>
    </citation>
    <scope>NUCLEOTIDE SEQUENCE [LARGE SCALE GENOMIC DNA]</scope>
    <source>
        <strain evidence="4">SB210</strain>
    </source>
</reference>
<dbReference type="SUPFAM" id="SSF54495">
    <property type="entry name" value="UBC-like"/>
    <property type="match status" value="1"/>
</dbReference>
<feature type="region of interest" description="Disordered" evidence="2">
    <location>
        <begin position="423"/>
        <end position="591"/>
    </location>
</feature>
<organism evidence="3 4">
    <name type="scientific">Tetrahymena thermophila (strain SB210)</name>
    <dbReference type="NCBI Taxonomy" id="312017"/>
    <lineage>
        <taxon>Eukaryota</taxon>
        <taxon>Sar</taxon>
        <taxon>Alveolata</taxon>
        <taxon>Ciliophora</taxon>
        <taxon>Intramacronucleata</taxon>
        <taxon>Oligohymenophorea</taxon>
        <taxon>Hymenostomatida</taxon>
        <taxon>Tetrahymenina</taxon>
        <taxon>Tetrahymenidae</taxon>
        <taxon>Tetrahymena</taxon>
    </lineage>
</organism>
<dbReference type="STRING" id="312017.I7M6L3"/>
<feature type="compositionally biased region" description="Polar residues" evidence="2">
    <location>
        <begin position="491"/>
        <end position="545"/>
    </location>
</feature>
<dbReference type="Proteomes" id="UP000009168">
    <property type="component" value="Unassembled WGS sequence"/>
</dbReference>
<dbReference type="AlphaFoldDB" id="I7M6L3"/>
<dbReference type="InterPro" id="IPR016135">
    <property type="entry name" value="UBQ-conjugating_enzyme/RWD"/>
</dbReference>
<feature type="region of interest" description="Disordered" evidence="2">
    <location>
        <begin position="1"/>
        <end position="29"/>
    </location>
</feature>
<dbReference type="EMBL" id="GG662622">
    <property type="protein sequence ID" value="EAR85421.2"/>
    <property type="molecule type" value="Genomic_DNA"/>
</dbReference>
<evidence type="ECO:0000313" key="4">
    <source>
        <dbReference type="Proteomes" id="UP000009168"/>
    </source>
</evidence>